<dbReference type="InterPro" id="IPR013325">
    <property type="entry name" value="RNA_pol_sigma_r2"/>
</dbReference>
<dbReference type="PANTHER" id="PTHR43133:SF50">
    <property type="entry name" value="ECF RNA POLYMERASE SIGMA FACTOR SIGM"/>
    <property type="match status" value="1"/>
</dbReference>
<dbReference type="InterPro" id="IPR014325">
    <property type="entry name" value="RNA_pol_sigma-E_actinobac"/>
</dbReference>
<feature type="domain" description="RNA polymerase sigma factor 70 region 4 type 2" evidence="7">
    <location>
        <begin position="112"/>
        <end position="163"/>
    </location>
</feature>
<evidence type="ECO:0000259" key="6">
    <source>
        <dbReference type="Pfam" id="PF04542"/>
    </source>
</evidence>
<sequence length="181" mass="20246">MLFNRQAGLQPDPGFEEFVRSRSTALLRTAFLLVGDRGHAEDLVQTALLRTALKWRKAQGKPEAYTHQVLVNLVRDRWRRSRRRVAEDPVAALPTAPADRRNLADAVVDRAVLMRALAELPPRQREVTILRFFADLSVADTAAAMRTSEGTVKSYTNRALAQLRESLGVPLTTNAMESNRA</sequence>
<dbReference type="Pfam" id="PF04542">
    <property type="entry name" value="Sigma70_r2"/>
    <property type="match status" value="1"/>
</dbReference>
<keyword evidence="3" id="KW-0731">Sigma factor</keyword>
<dbReference type="InterPro" id="IPR036388">
    <property type="entry name" value="WH-like_DNA-bd_sf"/>
</dbReference>
<evidence type="ECO:0000259" key="7">
    <source>
        <dbReference type="Pfam" id="PF08281"/>
    </source>
</evidence>
<dbReference type="InterPro" id="IPR013324">
    <property type="entry name" value="RNA_pol_sigma_r3/r4-like"/>
</dbReference>
<dbReference type="AlphaFoldDB" id="A0A229SZL8"/>
<dbReference type="SUPFAM" id="SSF88659">
    <property type="entry name" value="Sigma3 and sigma4 domains of RNA polymerase sigma factors"/>
    <property type="match status" value="1"/>
</dbReference>
<reference evidence="9" key="1">
    <citation type="submission" date="2017-07" db="EMBL/GenBank/DDBJ databases">
        <title>Comparative genome mining reveals phylogenetic distribution patterns of secondary metabolites in Amycolatopsis.</title>
        <authorList>
            <person name="Adamek M."/>
            <person name="Alanjary M."/>
            <person name="Sales-Ortells H."/>
            <person name="Goodfellow M."/>
            <person name="Bull A.T."/>
            <person name="Kalinowski J."/>
            <person name="Ziemert N."/>
        </authorList>
    </citation>
    <scope>NUCLEOTIDE SEQUENCE [LARGE SCALE GENOMIC DNA]</scope>
    <source>
        <strain evidence="9">H5</strain>
    </source>
</reference>
<dbReference type="GO" id="GO:0016987">
    <property type="term" value="F:sigma factor activity"/>
    <property type="evidence" value="ECO:0007669"/>
    <property type="project" value="UniProtKB-KW"/>
</dbReference>
<dbReference type="GO" id="GO:0006352">
    <property type="term" value="P:DNA-templated transcription initiation"/>
    <property type="evidence" value="ECO:0007669"/>
    <property type="project" value="InterPro"/>
</dbReference>
<proteinExistence type="inferred from homology"/>
<evidence type="ECO:0000313" key="9">
    <source>
        <dbReference type="Proteomes" id="UP000215199"/>
    </source>
</evidence>
<dbReference type="NCBIfam" id="TIGR02937">
    <property type="entry name" value="sigma70-ECF"/>
    <property type="match status" value="1"/>
</dbReference>
<dbReference type="InterPro" id="IPR014284">
    <property type="entry name" value="RNA_pol_sigma-70_dom"/>
</dbReference>
<keyword evidence="4" id="KW-0238">DNA-binding</keyword>
<dbReference type="PANTHER" id="PTHR43133">
    <property type="entry name" value="RNA POLYMERASE ECF-TYPE SIGMA FACTO"/>
    <property type="match status" value="1"/>
</dbReference>
<dbReference type="EMBL" id="NMUL01000030">
    <property type="protein sequence ID" value="OXM64233.1"/>
    <property type="molecule type" value="Genomic_DNA"/>
</dbReference>
<gene>
    <name evidence="8" type="ORF">CF165_28285</name>
</gene>
<accession>A0A229SZL8</accession>
<evidence type="ECO:0000256" key="5">
    <source>
        <dbReference type="ARBA" id="ARBA00023163"/>
    </source>
</evidence>
<dbReference type="Pfam" id="PF08281">
    <property type="entry name" value="Sigma70_r4_2"/>
    <property type="match status" value="1"/>
</dbReference>
<evidence type="ECO:0000313" key="8">
    <source>
        <dbReference type="EMBL" id="OXM64233.1"/>
    </source>
</evidence>
<dbReference type="OrthoDB" id="3692620at2"/>
<dbReference type="Gene3D" id="1.10.10.10">
    <property type="entry name" value="Winged helix-like DNA-binding domain superfamily/Winged helix DNA-binding domain"/>
    <property type="match status" value="1"/>
</dbReference>
<keyword evidence="9" id="KW-1185">Reference proteome</keyword>
<protein>
    <submittedName>
        <fullName evidence="8">SigE family RNA polymerase sigma factor</fullName>
    </submittedName>
</protein>
<dbReference type="Gene3D" id="1.10.1740.10">
    <property type="match status" value="1"/>
</dbReference>
<evidence type="ECO:0000256" key="3">
    <source>
        <dbReference type="ARBA" id="ARBA00023082"/>
    </source>
</evidence>
<keyword evidence="5" id="KW-0804">Transcription</keyword>
<dbReference type="InterPro" id="IPR007627">
    <property type="entry name" value="RNA_pol_sigma70_r2"/>
</dbReference>
<feature type="domain" description="RNA polymerase sigma-70 region 2" evidence="6">
    <location>
        <begin position="19"/>
        <end position="84"/>
    </location>
</feature>
<dbReference type="InterPro" id="IPR013249">
    <property type="entry name" value="RNA_pol_sigma70_r4_t2"/>
</dbReference>
<evidence type="ECO:0000256" key="1">
    <source>
        <dbReference type="ARBA" id="ARBA00010641"/>
    </source>
</evidence>
<dbReference type="GO" id="GO:0003677">
    <property type="term" value="F:DNA binding"/>
    <property type="evidence" value="ECO:0007669"/>
    <property type="project" value="UniProtKB-KW"/>
</dbReference>
<evidence type="ECO:0000256" key="4">
    <source>
        <dbReference type="ARBA" id="ARBA00023125"/>
    </source>
</evidence>
<comment type="caution">
    <text evidence="8">The sequence shown here is derived from an EMBL/GenBank/DDBJ whole genome shotgun (WGS) entry which is preliminary data.</text>
</comment>
<dbReference type="InterPro" id="IPR039425">
    <property type="entry name" value="RNA_pol_sigma-70-like"/>
</dbReference>
<keyword evidence="2" id="KW-0805">Transcription regulation</keyword>
<dbReference type="RefSeq" id="WP_093950603.1">
    <property type="nucleotide sequence ID" value="NZ_NMUL01000030.1"/>
</dbReference>
<dbReference type="CDD" id="cd06171">
    <property type="entry name" value="Sigma70_r4"/>
    <property type="match status" value="1"/>
</dbReference>
<dbReference type="NCBIfam" id="TIGR02983">
    <property type="entry name" value="SigE-fam_strep"/>
    <property type="match status" value="1"/>
</dbReference>
<name>A0A229SZL8_9PSEU</name>
<evidence type="ECO:0000256" key="2">
    <source>
        <dbReference type="ARBA" id="ARBA00023015"/>
    </source>
</evidence>
<organism evidence="8 9">
    <name type="scientific">Amycolatopsis vastitatis</name>
    <dbReference type="NCBI Taxonomy" id="1905142"/>
    <lineage>
        <taxon>Bacteria</taxon>
        <taxon>Bacillati</taxon>
        <taxon>Actinomycetota</taxon>
        <taxon>Actinomycetes</taxon>
        <taxon>Pseudonocardiales</taxon>
        <taxon>Pseudonocardiaceae</taxon>
        <taxon>Amycolatopsis</taxon>
    </lineage>
</organism>
<dbReference type="Proteomes" id="UP000215199">
    <property type="component" value="Unassembled WGS sequence"/>
</dbReference>
<dbReference type="SUPFAM" id="SSF88946">
    <property type="entry name" value="Sigma2 domain of RNA polymerase sigma factors"/>
    <property type="match status" value="1"/>
</dbReference>
<comment type="similarity">
    <text evidence="1">Belongs to the sigma-70 factor family. ECF subfamily.</text>
</comment>